<reference evidence="1 2" key="1">
    <citation type="submission" date="2014-06" db="EMBL/GenBank/DDBJ databases">
        <title>Evolutionary Origins and Diversification of the Mycorrhizal Mutualists.</title>
        <authorList>
            <consortium name="DOE Joint Genome Institute"/>
            <consortium name="Mycorrhizal Genomics Consortium"/>
            <person name="Kohler A."/>
            <person name="Kuo A."/>
            <person name="Nagy L.G."/>
            <person name="Floudas D."/>
            <person name="Copeland A."/>
            <person name="Barry K.W."/>
            <person name="Cichocki N."/>
            <person name="Veneault-Fourrey C."/>
            <person name="LaButti K."/>
            <person name="Lindquist E.A."/>
            <person name="Lipzen A."/>
            <person name="Lundell T."/>
            <person name="Morin E."/>
            <person name="Murat C."/>
            <person name="Riley R."/>
            <person name="Ohm R."/>
            <person name="Sun H."/>
            <person name="Tunlid A."/>
            <person name="Henrissat B."/>
            <person name="Grigoriev I.V."/>
            <person name="Hibbett D.S."/>
            <person name="Martin F."/>
        </authorList>
    </citation>
    <scope>NUCLEOTIDE SEQUENCE [LARGE SCALE GENOMIC DNA]</scope>
    <source>
        <strain evidence="1 2">SS14</strain>
    </source>
</reference>
<feature type="non-terminal residue" evidence="1">
    <location>
        <position position="51"/>
    </location>
</feature>
<protein>
    <submittedName>
        <fullName evidence="1">Uncharacterized protein</fullName>
    </submittedName>
</protein>
<organism evidence="1 2">
    <name type="scientific">Sphaerobolus stellatus (strain SS14)</name>
    <dbReference type="NCBI Taxonomy" id="990650"/>
    <lineage>
        <taxon>Eukaryota</taxon>
        <taxon>Fungi</taxon>
        <taxon>Dikarya</taxon>
        <taxon>Basidiomycota</taxon>
        <taxon>Agaricomycotina</taxon>
        <taxon>Agaricomycetes</taxon>
        <taxon>Phallomycetidae</taxon>
        <taxon>Geastrales</taxon>
        <taxon>Sphaerobolaceae</taxon>
        <taxon>Sphaerobolus</taxon>
    </lineage>
</organism>
<keyword evidence="2" id="KW-1185">Reference proteome</keyword>
<name>A0A0C9U2F7_SPHS4</name>
<evidence type="ECO:0000313" key="1">
    <source>
        <dbReference type="EMBL" id="KIJ23257.1"/>
    </source>
</evidence>
<dbReference type="Proteomes" id="UP000054279">
    <property type="component" value="Unassembled WGS sequence"/>
</dbReference>
<proteinExistence type="predicted"/>
<dbReference type="HOGENOM" id="CLU_3130027_0_0_1"/>
<dbReference type="AlphaFoldDB" id="A0A0C9U2F7"/>
<evidence type="ECO:0000313" key="2">
    <source>
        <dbReference type="Proteomes" id="UP000054279"/>
    </source>
</evidence>
<dbReference type="EMBL" id="KN837742">
    <property type="protein sequence ID" value="KIJ23257.1"/>
    <property type="molecule type" value="Genomic_DNA"/>
</dbReference>
<accession>A0A0C9U2F7</accession>
<gene>
    <name evidence="1" type="ORF">M422DRAFT_39705</name>
</gene>
<sequence length="51" mass="5475">MDCGRDSCPSPSLLGHTISFHRSHSRIPNPASVATPSSIFRVFLLLAVAKP</sequence>